<dbReference type="InterPro" id="IPR025366">
    <property type="entry name" value="DUF4270"/>
</dbReference>
<dbReference type="Proteomes" id="UP000199634">
    <property type="component" value="Unassembled WGS sequence"/>
</dbReference>
<gene>
    <name evidence="2" type="ORF">SAMN02927937_01911</name>
</gene>
<keyword evidence="3" id="KW-1185">Reference proteome</keyword>
<protein>
    <recommendedName>
        <fullName evidence="4">DUF4270 domain-containing protein</fullName>
    </recommendedName>
</protein>
<dbReference type="AlphaFoldDB" id="A0A1H6LH83"/>
<name>A0A1H6LH83_9FLAO</name>
<sequence>MRRKSIAKILLFSALSVTIVSCEQEFTEMGSDIIGNDPFGFDKYVVQNIETANGETTSANTRNLPVNNFGVYTHSAFGKTAAHFVTQIEMGDNNDLSSFGDNPVLDSVYVYIPFTSSVSSTDSDGNKSYDVSNIYGSGKFTLNVYENGYFLRATDPNNEFETQFYYADEKPMFDQYKKGLNGSDRLNNAANTAQNTEFTFNKSEIKLYAYNADGTPQLDDDGNPKVKERIAPGIWLDLDKNYFQDKFFANNKYKSISNNAVLKDYFRGLYFEVVDAYNQNALAQLNLSQGKVVFVYKQDGTVDSETNQPKRERKTYEFSIGYDSSTSATSSATTVNLLESNFDLENNSVGNLWLKGGNKTSYATISLFGNDNDNSGKADELETIINNNWLINQALLTVYVDHSVMGLDTISVPKQLFLYDFKNNKILADYTNDTSTDKSVFSSGLNTSNSSVHKYQFRITDHINNLIQKDSTNVPLGLVVANDITNSVMNPVKTTDKKTPVTATMNPFGTVIYAPDASNSELKMKLEIYYTKEN</sequence>
<proteinExistence type="predicted"/>
<feature type="signal peptide" evidence="1">
    <location>
        <begin position="1"/>
        <end position="22"/>
    </location>
</feature>
<evidence type="ECO:0000313" key="2">
    <source>
        <dbReference type="EMBL" id="SEH87923.1"/>
    </source>
</evidence>
<dbReference type="Pfam" id="PF14092">
    <property type="entry name" value="DUF4270"/>
    <property type="match status" value="1"/>
</dbReference>
<reference evidence="2 3" key="1">
    <citation type="submission" date="2016-10" db="EMBL/GenBank/DDBJ databases">
        <authorList>
            <person name="de Groot N.N."/>
        </authorList>
    </citation>
    <scope>NUCLEOTIDE SEQUENCE [LARGE SCALE GENOMIC DNA]</scope>
    <source>
        <strain evidence="2 3">CGMCC 1.10825</strain>
    </source>
</reference>
<dbReference type="EMBL" id="FNXE01000026">
    <property type="protein sequence ID" value="SEH87923.1"/>
    <property type="molecule type" value="Genomic_DNA"/>
</dbReference>
<dbReference type="OrthoDB" id="1466062at2"/>
<accession>A0A1H6LH83</accession>
<evidence type="ECO:0000313" key="3">
    <source>
        <dbReference type="Proteomes" id="UP000199634"/>
    </source>
</evidence>
<evidence type="ECO:0008006" key="4">
    <source>
        <dbReference type="Google" id="ProtNLM"/>
    </source>
</evidence>
<dbReference type="STRING" id="1159016.SAMN02927937_01911"/>
<organism evidence="2 3">
    <name type="scientific">Paenimyroides marinum</name>
    <dbReference type="NCBI Taxonomy" id="1159016"/>
    <lineage>
        <taxon>Bacteria</taxon>
        <taxon>Pseudomonadati</taxon>
        <taxon>Bacteroidota</taxon>
        <taxon>Flavobacteriia</taxon>
        <taxon>Flavobacteriales</taxon>
        <taxon>Flavobacteriaceae</taxon>
        <taxon>Paenimyroides</taxon>
    </lineage>
</organism>
<dbReference type="PROSITE" id="PS51257">
    <property type="entry name" value="PROKAR_LIPOPROTEIN"/>
    <property type="match status" value="1"/>
</dbReference>
<feature type="chain" id="PRO_5011587647" description="DUF4270 domain-containing protein" evidence="1">
    <location>
        <begin position="23"/>
        <end position="534"/>
    </location>
</feature>
<dbReference type="RefSeq" id="WP_091099622.1">
    <property type="nucleotide sequence ID" value="NZ_FNXE01000026.1"/>
</dbReference>
<keyword evidence="1" id="KW-0732">Signal</keyword>
<evidence type="ECO:0000256" key="1">
    <source>
        <dbReference type="SAM" id="SignalP"/>
    </source>
</evidence>